<dbReference type="Gene3D" id="3.40.50.300">
    <property type="entry name" value="P-loop containing nucleotide triphosphate hydrolases"/>
    <property type="match status" value="3"/>
</dbReference>
<keyword evidence="8" id="KW-1185">Reference proteome</keyword>
<name>A0ABY1K9N5_9BACL</name>
<feature type="binding site" evidence="5">
    <location>
        <begin position="230"/>
        <end position="237"/>
    </location>
    <ligand>
        <name>ATP</name>
        <dbReference type="ChEBI" id="CHEBI:30616"/>
    </ligand>
</feature>
<dbReference type="InterPro" id="IPR048228">
    <property type="entry name" value="HelD_bacillota"/>
</dbReference>
<dbReference type="Pfam" id="PF00580">
    <property type="entry name" value="UvrD-helicase"/>
    <property type="match status" value="1"/>
</dbReference>
<dbReference type="InterPro" id="IPR027417">
    <property type="entry name" value="P-loop_NTPase"/>
</dbReference>
<dbReference type="SUPFAM" id="SSF52540">
    <property type="entry name" value="P-loop containing nucleoside triphosphate hydrolases"/>
    <property type="match status" value="1"/>
</dbReference>
<dbReference type="InterPro" id="IPR014016">
    <property type="entry name" value="UvrD-like_ATP-bd"/>
</dbReference>
<evidence type="ECO:0000256" key="3">
    <source>
        <dbReference type="ARBA" id="ARBA00022806"/>
    </source>
</evidence>
<protein>
    <submittedName>
        <fullName evidence="7">DNA helicase-2 / ATP-dependent DNA helicase PcrA</fullName>
    </submittedName>
</protein>
<organism evidence="7 8">
    <name type="scientific">Paenibacillus macquariensis</name>
    <dbReference type="NCBI Taxonomy" id="948756"/>
    <lineage>
        <taxon>Bacteria</taxon>
        <taxon>Bacillati</taxon>
        <taxon>Bacillota</taxon>
        <taxon>Bacilli</taxon>
        <taxon>Bacillales</taxon>
        <taxon>Paenibacillaceae</taxon>
        <taxon>Paenibacillus</taxon>
    </lineage>
</organism>
<sequence>MMRIKYESWVDEQERVDRVALEIVTQIADLEGDVSERKLEIVAFRRNFWEDVSVNVDDAGTYASLKQQTEVLSERERTYRHAHKTMKTLMRLKHSPYFGRVDFLEDCDSESSQVYLGIASLFDEEGIQFLVHDWRAPISNLYYDYSPGPAQYEAPSGVIAGEMTVKRQYMIRDAQITSMFDTSVTIGDELLQEVLGKQSNSQMKSIVATIQREQNLIIRNVSRQLLVVQGAAGSGKTSAALQRVAYLLYRYRDTLRADQIVLFSPNQMFNSYVSTVLPELGEENMEQTTFQEYLVHRLGETMLFEDPFNQMEYTLEAVDEAGYVERIEGIQFKASVEFMQLIDRYIAQLGKEGMLFKDVTFRDEVLVPAERIKEKFYAYESTLRLPNRIALLTEWLLQELKIKATEEMAKLWVEEEIELLDKEEYMWAFKELQKKQHFSGKTFDDDISERGLLAQKIVDVYFKPVRLGIKQFQYVNIPLIYRQLFDDPKLASQITANNKLPNCWSEICESTIEQLDQSGMFYEDATPFLYLTECIEGFQANNTVRHVFIDEAQDFSTFQFFFIKRLFPRSKMTVLGDWNQRIFIHDMASASLGTLNALYGEKDTEIITLTRSYRSTQQIIEFTRALIEGGEAIEPFNREGNIPTLKQAEDIEGLISKVVDSVYDLQAAGHRTIAVICKTAKESSETYDALKGMVNMRLIEKETASFQSGILIIPAYLAKGVEFDAVIIYDASHMQYGRESERKLFYTACTRAMHDLHVCFKGEMNPFIRSVPTQTYHLK</sequence>
<keyword evidence="2 5" id="KW-0378">Hydrolase</keyword>
<evidence type="ECO:0000256" key="5">
    <source>
        <dbReference type="PROSITE-ProRule" id="PRU00560"/>
    </source>
</evidence>
<dbReference type="Proteomes" id="UP000186666">
    <property type="component" value="Unassembled WGS sequence"/>
</dbReference>
<evidence type="ECO:0000256" key="1">
    <source>
        <dbReference type="ARBA" id="ARBA00022741"/>
    </source>
</evidence>
<evidence type="ECO:0000313" key="7">
    <source>
        <dbReference type="EMBL" id="SIR47209.1"/>
    </source>
</evidence>
<proteinExistence type="predicted"/>
<dbReference type="PANTHER" id="PTHR11070">
    <property type="entry name" value="UVRD / RECB / PCRA DNA HELICASE FAMILY MEMBER"/>
    <property type="match status" value="1"/>
</dbReference>
<dbReference type="GO" id="GO:0004386">
    <property type="term" value="F:helicase activity"/>
    <property type="evidence" value="ECO:0007669"/>
    <property type="project" value="UniProtKB-KW"/>
</dbReference>
<dbReference type="Pfam" id="PF13538">
    <property type="entry name" value="UvrD_C_2"/>
    <property type="match status" value="1"/>
</dbReference>
<accession>A0ABY1K9N5</accession>
<dbReference type="InterPro" id="IPR000212">
    <property type="entry name" value="DNA_helicase_UvrD/REP"/>
</dbReference>
<feature type="domain" description="UvrD-like helicase ATP-binding" evidence="6">
    <location>
        <begin position="209"/>
        <end position="616"/>
    </location>
</feature>
<evidence type="ECO:0000313" key="8">
    <source>
        <dbReference type="Proteomes" id="UP000186666"/>
    </source>
</evidence>
<reference evidence="7 8" key="1">
    <citation type="submission" date="2017-01" db="EMBL/GenBank/DDBJ databases">
        <authorList>
            <person name="Varghese N."/>
            <person name="Submissions S."/>
        </authorList>
    </citation>
    <scope>NUCLEOTIDE SEQUENCE [LARGE SCALE GENOMIC DNA]</scope>
    <source>
        <strain evidence="7 8">ATCC 23464</strain>
    </source>
</reference>
<dbReference type="InterPro" id="IPR027785">
    <property type="entry name" value="UvrD-like_helicase_C"/>
</dbReference>
<keyword evidence="3 5" id="KW-0347">Helicase</keyword>
<keyword evidence="4 5" id="KW-0067">ATP-binding</keyword>
<gene>
    <name evidence="7" type="ORF">SAMN05421578_11522</name>
</gene>
<keyword evidence="1 5" id="KW-0547">Nucleotide-binding</keyword>
<dbReference type="PROSITE" id="PS51198">
    <property type="entry name" value="UVRD_HELICASE_ATP_BIND"/>
    <property type="match status" value="1"/>
</dbReference>
<dbReference type="PANTHER" id="PTHR11070:SF17">
    <property type="entry name" value="DNA HELICASE IV"/>
    <property type="match status" value="1"/>
</dbReference>
<evidence type="ECO:0000256" key="2">
    <source>
        <dbReference type="ARBA" id="ARBA00022801"/>
    </source>
</evidence>
<comment type="caution">
    <text evidence="7">The sequence shown here is derived from an EMBL/GenBank/DDBJ whole genome shotgun (WGS) entry which is preliminary data.</text>
</comment>
<dbReference type="NCBIfam" id="NF041464">
    <property type="entry name" value="HelD_BACSU"/>
    <property type="match status" value="1"/>
</dbReference>
<evidence type="ECO:0000256" key="4">
    <source>
        <dbReference type="ARBA" id="ARBA00022840"/>
    </source>
</evidence>
<dbReference type="EMBL" id="FTNK01000015">
    <property type="protein sequence ID" value="SIR47209.1"/>
    <property type="molecule type" value="Genomic_DNA"/>
</dbReference>
<evidence type="ECO:0000259" key="6">
    <source>
        <dbReference type="PROSITE" id="PS51198"/>
    </source>
</evidence>